<dbReference type="Proteomes" id="UP000479710">
    <property type="component" value="Unassembled WGS sequence"/>
</dbReference>
<dbReference type="GO" id="GO:0004672">
    <property type="term" value="F:protein kinase activity"/>
    <property type="evidence" value="ECO:0007669"/>
    <property type="project" value="InterPro"/>
</dbReference>
<dbReference type="PROSITE" id="PS50011">
    <property type="entry name" value="PROTEIN_KINASE_DOM"/>
    <property type="match status" value="1"/>
</dbReference>
<keyword evidence="4 5" id="KW-0067">ATP-binding</keyword>
<proteinExistence type="predicted"/>
<dbReference type="PANTHER" id="PTHR48011:SF42">
    <property type="entry name" value="PROTEIN KINASE DOMAIN-CONTAINING PROTEIN"/>
    <property type="match status" value="1"/>
</dbReference>
<protein>
    <recommendedName>
        <fullName evidence="7">Protein kinase domain-containing protein</fullName>
    </recommendedName>
</protein>
<dbReference type="Pfam" id="PF00069">
    <property type="entry name" value="Pkinase"/>
    <property type="match status" value="1"/>
</dbReference>
<dbReference type="FunFam" id="1.10.510.10:FF:000466">
    <property type="entry name" value="MAP kinase kinase kinase18"/>
    <property type="match status" value="1"/>
</dbReference>
<feature type="domain" description="Protein kinase" evidence="7">
    <location>
        <begin position="40"/>
        <end position="288"/>
    </location>
</feature>
<organism evidence="8 9">
    <name type="scientific">Oryza meyeriana var. granulata</name>
    <dbReference type="NCBI Taxonomy" id="110450"/>
    <lineage>
        <taxon>Eukaryota</taxon>
        <taxon>Viridiplantae</taxon>
        <taxon>Streptophyta</taxon>
        <taxon>Embryophyta</taxon>
        <taxon>Tracheophyta</taxon>
        <taxon>Spermatophyta</taxon>
        <taxon>Magnoliopsida</taxon>
        <taxon>Liliopsida</taxon>
        <taxon>Poales</taxon>
        <taxon>Poaceae</taxon>
        <taxon>BOP clade</taxon>
        <taxon>Oryzoideae</taxon>
        <taxon>Oryzeae</taxon>
        <taxon>Oryzinae</taxon>
        <taxon>Oryza</taxon>
        <taxon>Oryza meyeriana</taxon>
    </lineage>
</organism>
<evidence type="ECO:0000313" key="8">
    <source>
        <dbReference type="EMBL" id="KAF0926528.1"/>
    </source>
</evidence>
<dbReference type="SMART" id="SM00220">
    <property type="entry name" value="S_TKc"/>
    <property type="match status" value="1"/>
</dbReference>
<dbReference type="CDD" id="cd06606">
    <property type="entry name" value="STKc_MAPKKK"/>
    <property type="match status" value="1"/>
</dbReference>
<feature type="region of interest" description="Disordered" evidence="6">
    <location>
        <begin position="307"/>
        <end position="332"/>
    </location>
</feature>
<dbReference type="GO" id="GO:0005524">
    <property type="term" value="F:ATP binding"/>
    <property type="evidence" value="ECO:0007669"/>
    <property type="project" value="UniProtKB-UniRule"/>
</dbReference>
<gene>
    <name evidence="8" type="ORF">E2562_026017</name>
</gene>
<sequence>MARMTRENFRDTARETNREKKGEYSAMDAAAGISGGRRRLTRLRTLGRGASGAVVSLFAAGDDELLAVKSVAGPAGAAQLRREGGILTSLCSPHVLPCFGFGAVAGGEYRLLLEFAPGGSLADEVARHGGRLEEDDIRAYAADVARGLAYLHGVAMVHGDVKGRNVVIGADGRAKLADFGCARRANSAGPIGGTPAFMAPEVARGEEQGPAADVWALGCTVVEMATGRAPWSDMDDVVAAVRLIGYTDAVPEAPEWLSPEAKDFLDKCFRRRTGERWTAAQLLEHPFLAFAGCGGVKAEETKPKWVSPKSTLDSALWESDADDEDDDMPESSAERIMALAGPCSALPDWESDDGWIDIMRSQSELSITVVETPAEQSHSEVPEAPVASPDWETASYTSSWDERSEAERDADCFGADVDDDDELVHDVGVADAFVDEQLQDIYLDFTSDPIVLHVDISNERKRWREAGARRQAPTWWWRSGRGNVVAELRRAAVTGGGGGLSRDGEAGGRRGLVPARAGGGQGIRLLRLGAASGGHWRCRRVGLHGGWLAAERCRRDAAEGISWVEGVDDGGRSGGEKGGDAVAFIAVATGMGAVSYQGDHWGVSAAGALASRRSEARPILAALLGPPVRRTAWHAAKAGGGWG</sequence>
<dbReference type="InterPro" id="IPR011009">
    <property type="entry name" value="Kinase-like_dom_sf"/>
</dbReference>
<evidence type="ECO:0000313" key="9">
    <source>
        <dbReference type="Proteomes" id="UP000479710"/>
    </source>
</evidence>
<dbReference type="PROSITE" id="PS00108">
    <property type="entry name" value="PROTEIN_KINASE_ST"/>
    <property type="match status" value="1"/>
</dbReference>
<dbReference type="PANTHER" id="PTHR48011">
    <property type="entry name" value="CCR4-NOT TRANSCRIPTIONAL COMPLEX SUBUNIT CAF120-RELATED"/>
    <property type="match status" value="1"/>
</dbReference>
<dbReference type="SUPFAM" id="SSF56112">
    <property type="entry name" value="Protein kinase-like (PK-like)"/>
    <property type="match status" value="1"/>
</dbReference>
<dbReference type="InterPro" id="IPR000719">
    <property type="entry name" value="Prot_kinase_dom"/>
</dbReference>
<keyword evidence="9" id="KW-1185">Reference proteome</keyword>
<keyword evidence="3" id="KW-0418">Kinase</keyword>
<feature type="region of interest" description="Disordered" evidence="6">
    <location>
        <begin position="1"/>
        <end position="22"/>
    </location>
</feature>
<dbReference type="InterPro" id="IPR052751">
    <property type="entry name" value="Plant_MAPKKK"/>
</dbReference>
<evidence type="ECO:0000256" key="2">
    <source>
        <dbReference type="ARBA" id="ARBA00022741"/>
    </source>
</evidence>
<dbReference type="PROSITE" id="PS00107">
    <property type="entry name" value="PROTEIN_KINASE_ATP"/>
    <property type="match status" value="1"/>
</dbReference>
<dbReference type="AlphaFoldDB" id="A0A6G1EPF4"/>
<dbReference type="InterPro" id="IPR017441">
    <property type="entry name" value="Protein_kinase_ATP_BS"/>
</dbReference>
<dbReference type="EMBL" id="SPHZ02000003">
    <property type="protein sequence ID" value="KAF0926528.1"/>
    <property type="molecule type" value="Genomic_DNA"/>
</dbReference>
<evidence type="ECO:0000256" key="5">
    <source>
        <dbReference type="PROSITE-ProRule" id="PRU10141"/>
    </source>
</evidence>
<name>A0A6G1EPF4_9ORYZ</name>
<evidence type="ECO:0000256" key="4">
    <source>
        <dbReference type="ARBA" id="ARBA00022840"/>
    </source>
</evidence>
<dbReference type="GO" id="GO:0007165">
    <property type="term" value="P:signal transduction"/>
    <property type="evidence" value="ECO:0007669"/>
    <property type="project" value="TreeGrafter"/>
</dbReference>
<evidence type="ECO:0000256" key="6">
    <source>
        <dbReference type="SAM" id="MobiDB-lite"/>
    </source>
</evidence>
<comment type="caution">
    <text evidence="8">The sequence shown here is derived from an EMBL/GenBank/DDBJ whole genome shotgun (WGS) entry which is preliminary data.</text>
</comment>
<feature type="compositionally biased region" description="Acidic residues" evidence="6">
    <location>
        <begin position="319"/>
        <end position="329"/>
    </location>
</feature>
<accession>A0A6G1EPF4</accession>
<evidence type="ECO:0000259" key="7">
    <source>
        <dbReference type="PROSITE" id="PS50011"/>
    </source>
</evidence>
<dbReference type="InterPro" id="IPR008271">
    <property type="entry name" value="Ser/Thr_kinase_AS"/>
</dbReference>
<evidence type="ECO:0000256" key="3">
    <source>
        <dbReference type="ARBA" id="ARBA00022777"/>
    </source>
</evidence>
<reference evidence="8 9" key="1">
    <citation type="submission" date="2019-11" db="EMBL/GenBank/DDBJ databases">
        <title>Whole genome sequence of Oryza granulata.</title>
        <authorList>
            <person name="Li W."/>
        </authorList>
    </citation>
    <scope>NUCLEOTIDE SEQUENCE [LARGE SCALE GENOMIC DNA]</scope>
    <source>
        <strain evidence="9">cv. Menghai</strain>
        <tissue evidence="8">Leaf</tissue>
    </source>
</reference>
<feature type="binding site" evidence="5">
    <location>
        <position position="69"/>
    </location>
    <ligand>
        <name>ATP</name>
        <dbReference type="ChEBI" id="CHEBI:30616"/>
    </ligand>
</feature>
<dbReference type="OrthoDB" id="275301at2759"/>
<keyword evidence="2 5" id="KW-0547">Nucleotide-binding</keyword>
<evidence type="ECO:0000256" key="1">
    <source>
        <dbReference type="ARBA" id="ARBA00022679"/>
    </source>
</evidence>
<dbReference type="Gene3D" id="1.10.510.10">
    <property type="entry name" value="Transferase(Phosphotransferase) domain 1"/>
    <property type="match status" value="1"/>
</dbReference>
<keyword evidence="1" id="KW-0808">Transferase</keyword>